<feature type="compositionally biased region" description="Polar residues" evidence="1">
    <location>
        <begin position="201"/>
        <end position="212"/>
    </location>
</feature>
<comment type="caution">
    <text evidence="2">The sequence shown here is derived from an EMBL/GenBank/DDBJ whole genome shotgun (WGS) entry which is preliminary data.</text>
</comment>
<reference evidence="2 3" key="1">
    <citation type="submission" date="2020-04" db="EMBL/GenBank/DDBJ databases">
        <title>Perkinsus chesapeaki whole genome sequence.</title>
        <authorList>
            <person name="Bogema D.R."/>
        </authorList>
    </citation>
    <scope>NUCLEOTIDE SEQUENCE [LARGE SCALE GENOMIC DNA]</scope>
    <source>
        <strain evidence="2">ATCC PRA-425</strain>
    </source>
</reference>
<evidence type="ECO:0008006" key="4">
    <source>
        <dbReference type="Google" id="ProtNLM"/>
    </source>
</evidence>
<feature type="compositionally biased region" description="Acidic residues" evidence="1">
    <location>
        <begin position="213"/>
        <end position="229"/>
    </location>
</feature>
<evidence type="ECO:0000256" key="1">
    <source>
        <dbReference type="SAM" id="MobiDB-lite"/>
    </source>
</evidence>
<feature type="region of interest" description="Disordered" evidence="1">
    <location>
        <begin position="1"/>
        <end position="22"/>
    </location>
</feature>
<dbReference type="EMBL" id="JAAPAO010001693">
    <property type="protein sequence ID" value="KAF4649029.1"/>
    <property type="molecule type" value="Genomic_DNA"/>
</dbReference>
<organism evidence="2 3">
    <name type="scientific">Perkinsus chesapeaki</name>
    <name type="common">Clam parasite</name>
    <name type="synonym">Perkinsus andrewsi</name>
    <dbReference type="NCBI Taxonomy" id="330153"/>
    <lineage>
        <taxon>Eukaryota</taxon>
        <taxon>Sar</taxon>
        <taxon>Alveolata</taxon>
        <taxon>Perkinsozoa</taxon>
        <taxon>Perkinsea</taxon>
        <taxon>Perkinsida</taxon>
        <taxon>Perkinsidae</taxon>
        <taxon>Perkinsus</taxon>
    </lineage>
</organism>
<gene>
    <name evidence="2" type="ORF">FOL47_002480</name>
</gene>
<evidence type="ECO:0000313" key="3">
    <source>
        <dbReference type="Proteomes" id="UP000591131"/>
    </source>
</evidence>
<evidence type="ECO:0000313" key="2">
    <source>
        <dbReference type="EMBL" id="KAF4649029.1"/>
    </source>
</evidence>
<dbReference type="AlphaFoldDB" id="A0A7J6KR18"/>
<feature type="non-terminal residue" evidence="2">
    <location>
        <position position="238"/>
    </location>
</feature>
<keyword evidence="3" id="KW-1185">Reference proteome</keyword>
<dbReference type="Proteomes" id="UP000591131">
    <property type="component" value="Unassembled WGS sequence"/>
</dbReference>
<accession>A0A7J6KR18</accession>
<feature type="region of interest" description="Disordered" evidence="1">
    <location>
        <begin position="180"/>
        <end position="238"/>
    </location>
</feature>
<feature type="non-terminal residue" evidence="2">
    <location>
        <position position="1"/>
    </location>
</feature>
<protein>
    <recommendedName>
        <fullName evidence="4">DUF659 domain-containing protein</fullName>
    </recommendedName>
</protein>
<name>A0A7J6KR18_PERCH</name>
<proteinExistence type="predicted"/>
<sequence length="238" mass="26389">FPLMGAHVGRRNKPTRRTSAGTYGSSWHRVWLVRLLGADFKLTKHKVMSLKAKLFQRGRTRMFSDLLHSSVICGRRVSLVADGWTAPSRHGGKQIIVCAVVFKSTNADAWRSYPLLGEPLKKKEKEVVATLRRILLEAVEMLADRGIKVDYIITDSAPNTKRARKEVCCSLNMTRKSLNEEEVDGSVNESGMSIHDDADESLSSLDTECSSISEEEEDDDDDGGDDEANDNASSLDTS</sequence>